<dbReference type="EMBL" id="CP060717">
    <property type="protein sequence ID" value="QNN64309.1"/>
    <property type="molecule type" value="Genomic_DNA"/>
</dbReference>
<proteinExistence type="predicted"/>
<dbReference type="Proteomes" id="UP000515955">
    <property type="component" value="Chromosome"/>
</dbReference>
<sequence>MTLKRAGGACSHANLIERLRASEHVVGRALESLTAAGLVSNDLDTAVYMPSSRAVGASVDRAEELYQRKPNAVRRAIIGAHSNSLAAFADAFKLRKADDD</sequence>
<dbReference type="AlphaFoldDB" id="A0A7G9S8Y4"/>
<name>A0A7G9S8Y4_9SPHN</name>
<gene>
    <name evidence="1" type="ORF">H9L12_08110</name>
</gene>
<evidence type="ECO:0008006" key="3">
    <source>
        <dbReference type="Google" id="ProtNLM"/>
    </source>
</evidence>
<dbReference type="RefSeq" id="WP_187541309.1">
    <property type="nucleotide sequence ID" value="NZ_CP060717.1"/>
</dbReference>
<organism evidence="1 2">
    <name type="scientific">Sphingomonas rhizophila</name>
    <dbReference type="NCBI Taxonomy" id="2071607"/>
    <lineage>
        <taxon>Bacteria</taxon>
        <taxon>Pseudomonadati</taxon>
        <taxon>Pseudomonadota</taxon>
        <taxon>Alphaproteobacteria</taxon>
        <taxon>Sphingomonadales</taxon>
        <taxon>Sphingomonadaceae</taxon>
        <taxon>Sphingomonas</taxon>
    </lineage>
</organism>
<evidence type="ECO:0000313" key="2">
    <source>
        <dbReference type="Proteomes" id="UP000515955"/>
    </source>
</evidence>
<accession>A0A7G9S8Y4</accession>
<evidence type="ECO:0000313" key="1">
    <source>
        <dbReference type="EMBL" id="QNN64309.1"/>
    </source>
</evidence>
<reference evidence="1 2" key="1">
    <citation type="submission" date="2020-08" db="EMBL/GenBank/DDBJ databases">
        <title>Genome sequence of Sphingomonas rhizophila KACC 19189T.</title>
        <authorList>
            <person name="Hyun D.-W."/>
            <person name="Bae J.-W."/>
        </authorList>
    </citation>
    <scope>NUCLEOTIDE SEQUENCE [LARGE SCALE GENOMIC DNA]</scope>
    <source>
        <strain evidence="1 2">KACC 19189</strain>
    </source>
</reference>
<dbReference type="KEGG" id="srhi:H9L12_08110"/>
<keyword evidence="2" id="KW-1185">Reference proteome</keyword>
<protein>
    <recommendedName>
        <fullName evidence="3">MarR family transcriptional regulator</fullName>
    </recommendedName>
</protein>